<evidence type="ECO:0000256" key="1">
    <source>
        <dbReference type="ARBA" id="ARBA00004141"/>
    </source>
</evidence>
<evidence type="ECO:0000256" key="2">
    <source>
        <dbReference type="ARBA" id="ARBA00006840"/>
    </source>
</evidence>
<keyword evidence="5 7" id="KW-0472">Membrane</keyword>
<keyword evidence="3 7" id="KW-0812">Transmembrane</keyword>
<evidence type="ECO:0000256" key="6">
    <source>
        <dbReference type="PIRSR" id="PIRSR002419-1"/>
    </source>
</evidence>
<dbReference type="SUPFAM" id="SSF48652">
    <property type="entry name" value="Tetraspanin"/>
    <property type="match status" value="1"/>
</dbReference>
<dbReference type="GO" id="GO:0016020">
    <property type="term" value="C:membrane"/>
    <property type="evidence" value="ECO:0007669"/>
    <property type="project" value="UniProtKB-SubCell"/>
</dbReference>
<dbReference type="Proteomes" id="UP000663889">
    <property type="component" value="Unassembled WGS sequence"/>
</dbReference>
<organism evidence="8 10">
    <name type="scientific">Rotaria sordida</name>
    <dbReference type="NCBI Taxonomy" id="392033"/>
    <lineage>
        <taxon>Eukaryota</taxon>
        <taxon>Metazoa</taxon>
        <taxon>Spiralia</taxon>
        <taxon>Gnathifera</taxon>
        <taxon>Rotifera</taxon>
        <taxon>Eurotatoria</taxon>
        <taxon>Bdelloidea</taxon>
        <taxon>Philodinida</taxon>
        <taxon>Philodinidae</taxon>
        <taxon>Rotaria</taxon>
    </lineage>
</organism>
<comment type="subcellular location">
    <subcellularLocation>
        <location evidence="1 7">Membrane</location>
        <topology evidence="1 7">Multi-pass membrane protein</topology>
    </subcellularLocation>
</comment>
<sequence>MMRLSCGVRISRIVLLVLNILFILFGFALLGFGIYLKVSKKFDVALSDHISAQIIGGDAIEVVGIILIITGIFTVILSVFGCLGALFKNRLFLYLYAIILSILMILELAAFITTMSSRVRVRNSYESGLWKVFSNAYDSHQQDLIKSVEDLELEFKCCGVTDDSDYKKVNYTVPASCHEDQLFSKPIFEKGCADAIIDWIWDELPIIGGIVGTIILIEIFGVISSVALAVAISHYSYGELYAKL</sequence>
<feature type="transmembrane region" description="Helical" evidence="7">
    <location>
        <begin position="59"/>
        <end position="87"/>
    </location>
</feature>
<feature type="transmembrane region" description="Helical" evidence="7">
    <location>
        <begin position="12"/>
        <end position="38"/>
    </location>
</feature>
<dbReference type="CDD" id="cd03127">
    <property type="entry name" value="tetraspanin_LEL"/>
    <property type="match status" value="1"/>
</dbReference>
<dbReference type="PANTHER" id="PTHR19282:SF452">
    <property type="entry name" value="LD03691P"/>
    <property type="match status" value="1"/>
</dbReference>
<reference evidence="8" key="1">
    <citation type="submission" date="2021-02" db="EMBL/GenBank/DDBJ databases">
        <authorList>
            <person name="Nowell W R."/>
        </authorList>
    </citation>
    <scope>NUCLEOTIDE SEQUENCE</scope>
</reference>
<dbReference type="PRINTS" id="PR00259">
    <property type="entry name" value="TMFOUR"/>
</dbReference>
<dbReference type="InterPro" id="IPR008952">
    <property type="entry name" value="Tetraspanin_EC2_sf"/>
</dbReference>
<dbReference type="InterPro" id="IPR018499">
    <property type="entry name" value="Tetraspanin/Peripherin"/>
</dbReference>
<gene>
    <name evidence="9" type="ORF">FNK824_LOCUS4096</name>
    <name evidence="8" type="ORF">SEV965_LOCUS4772</name>
</gene>
<evidence type="ECO:0000256" key="3">
    <source>
        <dbReference type="ARBA" id="ARBA00022692"/>
    </source>
</evidence>
<dbReference type="AlphaFoldDB" id="A0A813YGI9"/>
<dbReference type="Gene3D" id="1.10.1450.10">
    <property type="entry name" value="Tetraspanin"/>
    <property type="match status" value="1"/>
</dbReference>
<feature type="transmembrane region" description="Helical" evidence="7">
    <location>
        <begin position="206"/>
        <end position="232"/>
    </location>
</feature>
<keyword evidence="6" id="KW-1015">Disulfide bond</keyword>
<evidence type="ECO:0000256" key="7">
    <source>
        <dbReference type="RuleBase" id="RU361218"/>
    </source>
</evidence>
<feature type="transmembrane region" description="Helical" evidence="7">
    <location>
        <begin position="93"/>
        <end position="112"/>
    </location>
</feature>
<accession>A0A813YGI9</accession>
<proteinExistence type="inferred from homology"/>
<name>A0A813YGI9_9BILA</name>
<feature type="disulfide bond" evidence="6">
    <location>
        <begin position="158"/>
        <end position="177"/>
    </location>
</feature>
<dbReference type="EMBL" id="CAJOBE010000290">
    <property type="protein sequence ID" value="CAF3614793.1"/>
    <property type="molecule type" value="Genomic_DNA"/>
</dbReference>
<evidence type="ECO:0000256" key="5">
    <source>
        <dbReference type="ARBA" id="ARBA00023136"/>
    </source>
</evidence>
<dbReference type="PIRSF" id="PIRSF002419">
    <property type="entry name" value="Tetraspanin"/>
    <property type="match status" value="1"/>
</dbReference>
<protein>
    <recommendedName>
        <fullName evidence="7">Tetraspanin</fullName>
    </recommendedName>
</protein>
<dbReference type="InterPro" id="IPR000301">
    <property type="entry name" value="Tetraspanin_animals"/>
</dbReference>
<comment type="caution">
    <text evidence="8">The sequence shown here is derived from an EMBL/GenBank/DDBJ whole genome shotgun (WGS) entry which is preliminary data.</text>
</comment>
<evidence type="ECO:0000313" key="10">
    <source>
        <dbReference type="Proteomes" id="UP000663889"/>
    </source>
</evidence>
<keyword evidence="4 7" id="KW-1133">Transmembrane helix</keyword>
<evidence type="ECO:0000256" key="4">
    <source>
        <dbReference type="ARBA" id="ARBA00022989"/>
    </source>
</evidence>
<dbReference type="PANTHER" id="PTHR19282">
    <property type="entry name" value="TETRASPANIN"/>
    <property type="match status" value="1"/>
</dbReference>
<comment type="similarity">
    <text evidence="2 7">Belongs to the tetraspanin (TM4SF) family.</text>
</comment>
<evidence type="ECO:0000313" key="8">
    <source>
        <dbReference type="EMBL" id="CAF0884105.1"/>
    </source>
</evidence>
<dbReference type="Pfam" id="PF00335">
    <property type="entry name" value="Tetraspanin"/>
    <property type="match status" value="1"/>
</dbReference>
<feature type="disulfide bond" evidence="6">
    <location>
        <begin position="157"/>
        <end position="192"/>
    </location>
</feature>
<dbReference type="Proteomes" id="UP000663874">
    <property type="component" value="Unassembled WGS sequence"/>
</dbReference>
<dbReference type="EMBL" id="CAJNOU010000140">
    <property type="protein sequence ID" value="CAF0884105.1"/>
    <property type="molecule type" value="Genomic_DNA"/>
</dbReference>
<evidence type="ECO:0000313" key="9">
    <source>
        <dbReference type="EMBL" id="CAF3614793.1"/>
    </source>
</evidence>